<evidence type="ECO:0000256" key="1">
    <source>
        <dbReference type="ARBA" id="ARBA00022679"/>
    </source>
</evidence>
<keyword evidence="5" id="KW-1185">Reference proteome</keyword>
<dbReference type="RefSeq" id="WP_061967584.1">
    <property type="nucleotide sequence ID" value="NZ_FMAV01000001.1"/>
</dbReference>
<keyword evidence="2" id="KW-0012">Acyltransferase</keyword>
<sequence>MYKIDRNITGLDWNEVLSIYHAVGWTRHTLIALQTIYSNSSHVAAAYAGSQLAGLGRALSDGVFNAAIYDVIIHPQFQRKGVGKLVVEDLLNQLKDISCVHLISTTSNEPFYEKAGLKSAKTAMARYLNKDLEAEYLVEK</sequence>
<gene>
    <name evidence="4" type="ORF">AS030_01470</name>
</gene>
<reference evidence="4 5" key="1">
    <citation type="journal article" date="2014" name="Antonie Van Leeuwenhoek">
        <title>Fictibacillus enclensis sp. nov., isolated from marine sediment.</title>
        <authorList>
            <person name="Dastager S.G."/>
            <person name="Mawlankar R."/>
            <person name="Srinivasan K."/>
            <person name="Tang S.K."/>
            <person name="Lee J.C."/>
            <person name="Ramana V.V."/>
            <person name="Shouche Y.S."/>
        </authorList>
    </citation>
    <scope>NUCLEOTIDE SEQUENCE [LARGE SCALE GENOMIC DNA]</scope>
    <source>
        <strain evidence="4 5">NIO-1003</strain>
    </source>
</reference>
<dbReference type="Pfam" id="PF13673">
    <property type="entry name" value="Acetyltransf_10"/>
    <property type="match status" value="1"/>
</dbReference>
<dbReference type="OrthoDB" id="9775804at2"/>
<dbReference type="GO" id="GO:0005737">
    <property type="term" value="C:cytoplasm"/>
    <property type="evidence" value="ECO:0007669"/>
    <property type="project" value="TreeGrafter"/>
</dbReference>
<dbReference type="PANTHER" id="PTHR43626:SF4">
    <property type="entry name" value="GCN5-RELATED N-ACETYLTRANSFERASE 2, CHLOROPLASTIC"/>
    <property type="match status" value="1"/>
</dbReference>
<dbReference type="SUPFAM" id="SSF55729">
    <property type="entry name" value="Acyl-CoA N-acyltransferases (Nat)"/>
    <property type="match status" value="1"/>
</dbReference>
<dbReference type="InterPro" id="IPR000182">
    <property type="entry name" value="GNAT_dom"/>
</dbReference>
<organism evidence="4 5">
    <name type="scientific">Fictibacillus enclensis</name>
    <dbReference type="NCBI Taxonomy" id="1017270"/>
    <lineage>
        <taxon>Bacteria</taxon>
        <taxon>Bacillati</taxon>
        <taxon>Bacillota</taxon>
        <taxon>Bacilli</taxon>
        <taxon>Bacillales</taxon>
        <taxon>Fictibacillaceae</taxon>
        <taxon>Fictibacillus</taxon>
    </lineage>
</organism>
<accession>A0A0V8JAR1</accession>
<proteinExistence type="predicted"/>
<evidence type="ECO:0000256" key="2">
    <source>
        <dbReference type="ARBA" id="ARBA00023315"/>
    </source>
</evidence>
<dbReference type="CDD" id="cd04301">
    <property type="entry name" value="NAT_SF"/>
    <property type="match status" value="1"/>
</dbReference>
<evidence type="ECO:0000259" key="3">
    <source>
        <dbReference type="PROSITE" id="PS51186"/>
    </source>
</evidence>
<protein>
    <submittedName>
        <fullName evidence="4">GCN5 family acetyltransferase</fullName>
    </submittedName>
</protein>
<dbReference type="GO" id="GO:0008080">
    <property type="term" value="F:N-acetyltransferase activity"/>
    <property type="evidence" value="ECO:0007669"/>
    <property type="project" value="InterPro"/>
</dbReference>
<dbReference type="InterPro" id="IPR045039">
    <property type="entry name" value="NSI-like"/>
</dbReference>
<dbReference type="PANTHER" id="PTHR43626">
    <property type="entry name" value="ACYL-COA N-ACYLTRANSFERASE"/>
    <property type="match status" value="1"/>
</dbReference>
<dbReference type="InterPro" id="IPR016181">
    <property type="entry name" value="Acyl_CoA_acyltransferase"/>
</dbReference>
<dbReference type="AlphaFoldDB" id="A0A0V8JAR1"/>
<name>A0A0V8JAR1_9BACL</name>
<dbReference type="PROSITE" id="PS51186">
    <property type="entry name" value="GNAT"/>
    <property type="match status" value="1"/>
</dbReference>
<dbReference type="Gene3D" id="3.40.630.30">
    <property type="match status" value="1"/>
</dbReference>
<keyword evidence="1 4" id="KW-0808">Transferase</keyword>
<dbReference type="EMBL" id="LNQN01000001">
    <property type="protein sequence ID" value="KSU84258.1"/>
    <property type="molecule type" value="Genomic_DNA"/>
</dbReference>
<comment type="caution">
    <text evidence="4">The sequence shown here is derived from an EMBL/GenBank/DDBJ whole genome shotgun (WGS) entry which is preliminary data.</text>
</comment>
<feature type="domain" description="N-acetyltransferase" evidence="3">
    <location>
        <begin position="3"/>
        <end position="139"/>
    </location>
</feature>
<dbReference type="Proteomes" id="UP000054099">
    <property type="component" value="Unassembled WGS sequence"/>
</dbReference>
<evidence type="ECO:0000313" key="5">
    <source>
        <dbReference type="Proteomes" id="UP000054099"/>
    </source>
</evidence>
<evidence type="ECO:0000313" key="4">
    <source>
        <dbReference type="EMBL" id="KSU84258.1"/>
    </source>
</evidence>